<dbReference type="RefSeq" id="WP_049663701.1">
    <property type="nucleotide sequence ID" value="NZ_JBIVRT010000007.1"/>
</dbReference>
<reference evidence="3" key="1">
    <citation type="submission" date="2015-07" db="EMBL/GenBank/DDBJ databases">
        <authorList>
            <consortium name="Consortium for Microbial Forensics and Genomics (microFORGE)"/>
            <person name="Knight B.M."/>
            <person name="Roberts D.P."/>
            <person name="Lin D."/>
            <person name="Hari K."/>
            <person name="Fletcher J."/>
            <person name="Melcher U."/>
            <person name="Blagden T."/>
            <person name="Winegar R.A."/>
        </authorList>
    </citation>
    <scope>NUCLEOTIDE SEQUENCE [LARGE SCALE GENOMIC DNA]</scope>
    <source>
        <strain evidence="3">DSM 23493</strain>
    </source>
</reference>
<gene>
    <name evidence="2" type="ORF">ACZ11_03105</name>
</gene>
<dbReference type="Pfam" id="PF12685">
    <property type="entry name" value="SpoIIIAH"/>
    <property type="match status" value="1"/>
</dbReference>
<evidence type="ECO:0000313" key="3">
    <source>
        <dbReference type="Proteomes" id="UP000037326"/>
    </source>
</evidence>
<dbReference type="GeneID" id="96597307"/>
<dbReference type="PATRIC" id="fig|582475.4.peg.2"/>
<dbReference type="Proteomes" id="UP000037326">
    <property type="component" value="Unassembled WGS sequence"/>
</dbReference>
<evidence type="ECO:0000313" key="2">
    <source>
        <dbReference type="EMBL" id="KMY31266.1"/>
    </source>
</evidence>
<organism evidence="2 3">
    <name type="scientific">Lysinibacillus xylanilyticus</name>
    <dbReference type="NCBI Taxonomy" id="582475"/>
    <lineage>
        <taxon>Bacteria</taxon>
        <taxon>Bacillati</taxon>
        <taxon>Bacillota</taxon>
        <taxon>Bacilli</taxon>
        <taxon>Bacillales</taxon>
        <taxon>Bacillaceae</taxon>
        <taxon>Lysinibacillus</taxon>
    </lineage>
</organism>
<keyword evidence="1" id="KW-0472">Membrane</keyword>
<dbReference type="InterPro" id="IPR038503">
    <property type="entry name" value="SpoIIIAH_sf"/>
</dbReference>
<dbReference type="EMBL" id="LFXJ01000005">
    <property type="protein sequence ID" value="KMY31266.1"/>
    <property type="molecule type" value="Genomic_DNA"/>
</dbReference>
<sequence>MHLQKKSSWFLALLTLIAVISVLYLMDSTKQSKEDITLPVDAGQKAAIQSVTKEVSSPSSLFEETRLQVSNERNQIRQKLTQKITSDESFVEEKNMASMEIETLNKEESTEAILEKQIKSLGFPDALVRIEGEDVSVTVMAEEVSKYQANEIIYLVKEEYEDANVQVKFGANNY</sequence>
<dbReference type="InterPro" id="IPR024232">
    <property type="entry name" value="SpoIIIAH"/>
</dbReference>
<keyword evidence="1" id="KW-1133">Transmembrane helix</keyword>
<proteinExistence type="predicted"/>
<name>A0A0K9FAX9_9BACI</name>
<dbReference type="AlphaFoldDB" id="A0A0K9FAX9"/>
<evidence type="ECO:0000256" key="1">
    <source>
        <dbReference type="SAM" id="Phobius"/>
    </source>
</evidence>
<keyword evidence="1" id="KW-0812">Transmembrane</keyword>
<feature type="transmembrane region" description="Helical" evidence="1">
    <location>
        <begin position="7"/>
        <end position="26"/>
    </location>
</feature>
<dbReference type="OrthoDB" id="2733231at2"/>
<accession>A0A0K9FAX9</accession>
<dbReference type="Gene3D" id="1.10.287.4300">
    <property type="entry name" value="Stage III sporulation protein AH-like"/>
    <property type="match status" value="1"/>
</dbReference>
<comment type="caution">
    <text evidence="2">The sequence shown here is derived from an EMBL/GenBank/DDBJ whole genome shotgun (WGS) entry which is preliminary data.</text>
</comment>
<protein>
    <submittedName>
        <fullName evidence="2">Stage III sporulation protein AH</fullName>
    </submittedName>
</protein>